<protein>
    <submittedName>
        <fullName evidence="1">Uncharacterized protein</fullName>
    </submittedName>
</protein>
<proteinExistence type="predicted"/>
<sequence>MQPAPWQWNRGRDRDAKVRRLIAGPRGPSKILVLHLRDGWSASFHQWLPERGFTLFHHSSFHRGMPIPLRYPYSYQQTGVHASPPPLNASCSVSVTLVERTALLRVTTYWDFRDGDTKIDSLMHHAWGGKREPPVGILSDLSHGGESGLWLSYICIVCTYIHVWSTYRTWEPGSEVPRRKPFIEVRGSGWRAKKVQRSCSKS</sequence>
<organism evidence="1 2">
    <name type="scientific">Aspergillus coremiiformis</name>
    <dbReference type="NCBI Taxonomy" id="138285"/>
    <lineage>
        <taxon>Eukaryota</taxon>
        <taxon>Fungi</taxon>
        <taxon>Dikarya</taxon>
        <taxon>Ascomycota</taxon>
        <taxon>Pezizomycotina</taxon>
        <taxon>Eurotiomycetes</taxon>
        <taxon>Eurotiomycetidae</taxon>
        <taxon>Eurotiales</taxon>
        <taxon>Aspergillaceae</taxon>
        <taxon>Aspergillus</taxon>
        <taxon>Aspergillus subgen. Circumdati</taxon>
    </lineage>
</organism>
<reference evidence="2" key="1">
    <citation type="submission" date="2019-04" db="EMBL/GenBank/DDBJ databases">
        <title>Friends and foes A comparative genomics studyof 23 Aspergillus species from section Flavi.</title>
        <authorList>
            <consortium name="DOE Joint Genome Institute"/>
            <person name="Kjaerbolling I."/>
            <person name="Vesth T."/>
            <person name="Frisvad J.C."/>
            <person name="Nybo J.L."/>
            <person name="Theobald S."/>
            <person name="Kildgaard S."/>
            <person name="Isbrandt T."/>
            <person name="Kuo A."/>
            <person name="Sato A."/>
            <person name="Lyhne E.K."/>
            <person name="Kogle M.E."/>
            <person name="Wiebenga A."/>
            <person name="Kun R.S."/>
            <person name="Lubbers R.J."/>
            <person name="Makela M.R."/>
            <person name="Barry K."/>
            <person name="Chovatia M."/>
            <person name="Clum A."/>
            <person name="Daum C."/>
            <person name="Haridas S."/>
            <person name="He G."/>
            <person name="LaButti K."/>
            <person name="Lipzen A."/>
            <person name="Mondo S."/>
            <person name="Riley R."/>
            <person name="Salamov A."/>
            <person name="Simmons B.A."/>
            <person name="Magnuson J.K."/>
            <person name="Henrissat B."/>
            <person name="Mortensen U.H."/>
            <person name="Larsen T.O."/>
            <person name="Devries R.P."/>
            <person name="Grigoriev I.V."/>
            <person name="Machida M."/>
            <person name="Baker S.E."/>
            <person name="Andersen M.R."/>
        </authorList>
    </citation>
    <scope>NUCLEOTIDE SEQUENCE [LARGE SCALE GENOMIC DNA]</scope>
    <source>
        <strain evidence="2">CBS 553.77</strain>
    </source>
</reference>
<name>A0A5N6YU28_9EURO</name>
<dbReference type="Proteomes" id="UP000327118">
    <property type="component" value="Unassembled WGS sequence"/>
</dbReference>
<dbReference type="EMBL" id="ML739371">
    <property type="protein sequence ID" value="KAE8348931.1"/>
    <property type="molecule type" value="Genomic_DNA"/>
</dbReference>
<evidence type="ECO:0000313" key="1">
    <source>
        <dbReference type="EMBL" id="KAE8348931.1"/>
    </source>
</evidence>
<keyword evidence="2" id="KW-1185">Reference proteome</keyword>
<evidence type="ECO:0000313" key="2">
    <source>
        <dbReference type="Proteomes" id="UP000327118"/>
    </source>
</evidence>
<dbReference type="AlphaFoldDB" id="A0A5N6YU28"/>
<accession>A0A5N6YU28</accession>
<gene>
    <name evidence="1" type="ORF">BDV28DRAFT_142380</name>
</gene>